<dbReference type="EMBL" id="UOEC01000206">
    <property type="protein sequence ID" value="VAW03075.1"/>
    <property type="molecule type" value="Genomic_DNA"/>
</dbReference>
<keyword evidence="1" id="KW-0472">Membrane</keyword>
<evidence type="ECO:0000256" key="1">
    <source>
        <dbReference type="SAM" id="Phobius"/>
    </source>
</evidence>
<name>A0A3B0S9Y8_9ZZZZ</name>
<gene>
    <name evidence="2" type="ORF">MNBD_ALPHA08-166</name>
</gene>
<protein>
    <submittedName>
        <fullName evidence="2">Uncharacterized protein</fullName>
    </submittedName>
</protein>
<feature type="transmembrane region" description="Helical" evidence="1">
    <location>
        <begin position="6"/>
        <end position="24"/>
    </location>
</feature>
<accession>A0A3B0S9Y8</accession>
<organism evidence="2">
    <name type="scientific">hydrothermal vent metagenome</name>
    <dbReference type="NCBI Taxonomy" id="652676"/>
    <lineage>
        <taxon>unclassified sequences</taxon>
        <taxon>metagenomes</taxon>
        <taxon>ecological metagenomes</taxon>
    </lineage>
</organism>
<dbReference type="AlphaFoldDB" id="A0A3B0S9Y8"/>
<evidence type="ECO:0000313" key="2">
    <source>
        <dbReference type="EMBL" id="VAW03075.1"/>
    </source>
</evidence>
<keyword evidence="1" id="KW-1133">Transmembrane helix</keyword>
<keyword evidence="1" id="KW-0812">Transmembrane</keyword>
<reference evidence="2" key="1">
    <citation type="submission" date="2018-06" db="EMBL/GenBank/DDBJ databases">
        <authorList>
            <person name="Zhirakovskaya E."/>
        </authorList>
    </citation>
    <scope>NUCLEOTIDE SEQUENCE</scope>
</reference>
<sequence length="44" mass="4901">MTISLILLFSFFAGYFVWFANRAMRSRNQTASRLAGAVAKLTGD</sequence>
<proteinExistence type="predicted"/>